<name>A0ABT5D4E3_9BACT</name>
<dbReference type="Proteomes" id="UP001221838">
    <property type="component" value="Unassembled WGS sequence"/>
</dbReference>
<evidence type="ECO:0000256" key="1">
    <source>
        <dbReference type="SAM" id="MobiDB-lite"/>
    </source>
</evidence>
<organism evidence="2 3">
    <name type="scientific">Stigmatella ashevillensis</name>
    <dbReference type="NCBI Taxonomy" id="2995309"/>
    <lineage>
        <taxon>Bacteria</taxon>
        <taxon>Pseudomonadati</taxon>
        <taxon>Myxococcota</taxon>
        <taxon>Myxococcia</taxon>
        <taxon>Myxococcales</taxon>
        <taxon>Cystobacterineae</taxon>
        <taxon>Archangiaceae</taxon>
        <taxon>Stigmatella</taxon>
    </lineage>
</organism>
<feature type="region of interest" description="Disordered" evidence="1">
    <location>
        <begin position="76"/>
        <end position="113"/>
    </location>
</feature>
<protein>
    <submittedName>
        <fullName evidence="2">Uncharacterized protein</fullName>
    </submittedName>
</protein>
<evidence type="ECO:0000313" key="3">
    <source>
        <dbReference type="Proteomes" id="UP001221838"/>
    </source>
</evidence>
<keyword evidence="3" id="KW-1185">Reference proteome</keyword>
<evidence type="ECO:0000313" key="2">
    <source>
        <dbReference type="EMBL" id="MDC0707131.1"/>
    </source>
</evidence>
<accession>A0ABT5D4E3</accession>
<comment type="caution">
    <text evidence="2">The sequence shown here is derived from an EMBL/GenBank/DDBJ whole genome shotgun (WGS) entry which is preliminary data.</text>
</comment>
<proteinExistence type="predicted"/>
<feature type="region of interest" description="Disordered" evidence="1">
    <location>
        <begin position="139"/>
        <end position="182"/>
    </location>
</feature>
<dbReference type="RefSeq" id="WP_272134380.1">
    <property type="nucleotide sequence ID" value="NZ_JAQNDM010000001.1"/>
</dbReference>
<feature type="compositionally biased region" description="Polar residues" evidence="1">
    <location>
        <begin position="144"/>
        <end position="157"/>
    </location>
</feature>
<gene>
    <name evidence="2" type="ORF">POL68_01485</name>
</gene>
<reference evidence="2 3" key="1">
    <citation type="submission" date="2022-11" db="EMBL/GenBank/DDBJ databases">
        <title>Minimal conservation of predation-associated metabolite biosynthetic gene clusters underscores biosynthetic potential of Myxococcota including descriptions for ten novel species: Archangium lansinium sp. nov., Myxococcus landrumus sp. nov., Nannocystis bai.</title>
        <authorList>
            <person name="Ahearne A."/>
            <person name="Stevens C."/>
            <person name="Dowd S."/>
        </authorList>
    </citation>
    <scope>NUCLEOTIDE SEQUENCE [LARGE SCALE GENOMIC DNA]</scope>
    <source>
        <strain evidence="2 3">NCWAL01</strain>
    </source>
</reference>
<dbReference type="EMBL" id="JAQNDM010000001">
    <property type="protein sequence ID" value="MDC0707131.1"/>
    <property type="molecule type" value="Genomic_DNA"/>
</dbReference>
<sequence>MTGAPESLARHVTNSLRSMWSSSTGRHVIEICEAISEMFSPTKVTASPIATSAMFVRRRDEVRVEPVARRVGAVAEGDRPLPQRRPLLDAAHRDELKADAGRSPPERRDADGLHSRVRKLAFGPEEQFSAVAVRTQGLRRSGETVMNSTDETSSQTDAIDKLKSVMDDQALPQPRMRRKTWL</sequence>